<dbReference type="SUPFAM" id="SSF52218">
    <property type="entry name" value="Flavoproteins"/>
    <property type="match status" value="1"/>
</dbReference>
<dbReference type="RefSeq" id="WP_092696221.1">
    <property type="nucleotide sequence ID" value="NZ_FOGU01000017.1"/>
</dbReference>
<reference evidence="2 3" key="1">
    <citation type="submission" date="2016-10" db="EMBL/GenBank/DDBJ databases">
        <authorList>
            <person name="de Groot N.N."/>
        </authorList>
    </citation>
    <scope>NUCLEOTIDE SEQUENCE [LARGE SCALE GENOMIC DNA]</scope>
    <source>
        <strain evidence="2 3">DSM 23042</strain>
    </source>
</reference>
<dbReference type="EMBL" id="FOGU01000017">
    <property type="protein sequence ID" value="SES40546.1"/>
    <property type="molecule type" value="Genomic_DNA"/>
</dbReference>
<evidence type="ECO:0000313" key="3">
    <source>
        <dbReference type="Proteomes" id="UP000198885"/>
    </source>
</evidence>
<dbReference type="Gene3D" id="3.40.50.360">
    <property type="match status" value="1"/>
</dbReference>
<sequence length="194" mass="21398">MSVLIIYQSLEGQTLKIARFARDVADKAGEEVTMFDTADKTAPVSFDGVDRVILAAPVHERRHPKEFEFLLTTSADDLAARKTLLISVSLSAAFEEGLGEARDYLNELEMRTGFRPEVEVLAAGAVRTGRYDYFATQVVRHVVLRDRDYDPGEGEHEFTDWAALEVALRDFLSADPEAGARSGHLEGLGPARNG</sequence>
<dbReference type="OrthoDB" id="9795729at2"/>
<dbReference type="InterPro" id="IPR026816">
    <property type="entry name" value="Flavodoxin_dom"/>
</dbReference>
<dbReference type="Pfam" id="PF12724">
    <property type="entry name" value="Flavodoxin_5"/>
    <property type="match status" value="1"/>
</dbReference>
<name>A0A1H9X2Z6_9RHOB</name>
<evidence type="ECO:0000259" key="1">
    <source>
        <dbReference type="Pfam" id="PF12724"/>
    </source>
</evidence>
<proteinExistence type="predicted"/>
<dbReference type="Proteomes" id="UP000198885">
    <property type="component" value="Unassembled WGS sequence"/>
</dbReference>
<dbReference type="InterPro" id="IPR029039">
    <property type="entry name" value="Flavoprotein-like_sf"/>
</dbReference>
<dbReference type="STRING" id="641238.SAMN04490244_11728"/>
<dbReference type="AlphaFoldDB" id="A0A1H9X2Z6"/>
<accession>A0A1H9X2Z6</accession>
<evidence type="ECO:0000313" key="2">
    <source>
        <dbReference type="EMBL" id="SES40546.1"/>
    </source>
</evidence>
<protein>
    <submittedName>
        <fullName evidence="2">Menaquinone-dependent protoporphyrinogen oxidase</fullName>
    </submittedName>
</protein>
<organism evidence="2 3">
    <name type="scientific">Tranquillimonas rosea</name>
    <dbReference type="NCBI Taxonomy" id="641238"/>
    <lineage>
        <taxon>Bacteria</taxon>
        <taxon>Pseudomonadati</taxon>
        <taxon>Pseudomonadota</taxon>
        <taxon>Alphaproteobacteria</taxon>
        <taxon>Rhodobacterales</taxon>
        <taxon>Roseobacteraceae</taxon>
        <taxon>Tranquillimonas</taxon>
    </lineage>
</organism>
<keyword evidence="3" id="KW-1185">Reference proteome</keyword>
<gene>
    <name evidence="2" type="ORF">SAMN04490244_11728</name>
</gene>
<feature type="domain" description="Flavodoxin" evidence="1">
    <location>
        <begin position="4"/>
        <end position="143"/>
    </location>
</feature>